<dbReference type="Proteomes" id="UP000487221">
    <property type="component" value="Unassembled WGS sequence"/>
</dbReference>
<sequence>MTYKEWFTRTTARFDIESADVELILANQQNTIPNPEEAVDVVTAKRALCAEFGTIIPLANVSEGGYSVSWNWEAIKFWYNQTCGELGITPVTTPKVRNRSNRW</sequence>
<dbReference type="RefSeq" id="WP_151853641.1">
    <property type="nucleotide sequence ID" value="NZ_CAXSUA010000006.1"/>
</dbReference>
<proteinExistence type="predicted"/>
<dbReference type="AlphaFoldDB" id="A0A6A2GT20"/>
<reference evidence="3 4" key="1">
    <citation type="journal article" date="2019" name="Nat. Med.">
        <title>A library of human gut bacterial isolates paired with longitudinal multiomics data enables mechanistic microbiome research.</title>
        <authorList>
            <person name="Poyet M."/>
            <person name="Groussin M."/>
            <person name="Gibbons S.M."/>
            <person name="Avila-Pacheco J."/>
            <person name="Jiang X."/>
            <person name="Kearney S.M."/>
            <person name="Perrotta A.R."/>
            <person name="Berdy B."/>
            <person name="Zhao S."/>
            <person name="Lieberman T.D."/>
            <person name="Swanson P.K."/>
            <person name="Smith M."/>
            <person name="Roesemann S."/>
            <person name="Alexander J.E."/>
            <person name="Rich S.A."/>
            <person name="Livny J."/>
            <person name="Vlamakis H."/>
            <person name="Clish C."/>
            <person name="Bullock K."/>
            <person name="Deik A."/>
            <person name="Scott J."/>
            <person name="Pierce K.A."/>
            <person name="Xavier R.J."/>
            <person name="Alm E.J."/>
        </authorList>
    </citation>
    <scope>NUCLEOTIDE SEQUENCE [LARGE SCALE GENOMIC DNA]</scope>
    <source>
        <strain evidence="2 4">BIOML-A19</strain>
        <strain evidence="1 3">BIOML-A27</strain>
    </source>
</reference>
<dbReference type="Proteomes" id="UP000433928">
    <property type="component" value="Unassembled WGS sequence"/>
</dbReference>
<dbReference type="EMBL" id="WCTY01000021">
    <property type="protein sequence ID" value="KAB4183102.1"/>
    <property type="molecule type" value="Genomic_DNA"/>
</dbReference>
<accession>A0A6A2GT20</accession>
<dbReference type="Pfam" id="PF20449">
    <property type="entry name" value="DUF6706"/>
    <property type="match status" value="1"/>
</dbReference>
<evidence type="ECO:0000313" key="2">
    <source>
        <dbReference type="EMBL" id="KAB4183102.1"/>
    </source>
</evidence>
<evidence type="ECO:0000313" key="4">
    <source>
        <dbReference type="Proteomes" id="UP000487221"/>
    </source>
</evidence>
<evidence type="ECO:0000313" key="1">
    <source>
        <dbReference type="EMBL" id="KAB4169006.1"/>
    </source>
</evidence>
<organism evidence="1 3">
    <name type="scientific">Bacteroides uniformis</name>
    <dbReference type="NCBI Taxonomy" id="820"/>
    <lineage>
        <taxon>Bacteria</taxon>
        <taxon>Pseudomonadati</taxon>
        <taxon>Bacteroidota</taxon>
        <taxon>Bacteroidia</taxon>
        <taxon>Bacteroidales</taxon>
        <taxon>Bacteroidaceae</taxon>
        <taxon>Bacteroides</taxon>
    </lineage>
</organism>
<protein>
    <submittedName>
        <fullName evidence="1">Uncharacterized protein</fullName>
    </submittedName>
</protein>
<dbReference type="InterPro" id="IPR046552">
    <property type="entry name" value="DUF6706"/>
</dbReference>
<gene>
    <name evidence="2" type="ORF">GAQ44_12085</name>
    <name evidence="1" type="ORF">GAQ59_13225</name>
</gene>
<evidence type="ECO:0000313" key="3">
    <source>
        <dbReference type="Proteomes" id="UP000433928"/>
    </source>
</evidence>
<comment type="caution">
    <text evidence="1">The sequence shown here is derived from an EMBL/GenBank/DDBJ whole genome shotgun (WGS) entry which is preliminary data.</text>
</comment>
<dbReference type="EMBL" id="WCUG01000010">
    <property type="protein sequence ID" value="KAB4169006.1"/>
    <property type="molecule type" value="Genomic_DNA"/>
</dbReference>
<name>A0A6A2GT20_BACUN</name>